<sequence>MQAMILTVIGKDKVGLVNEIAQCIKDAQGNWLKSSFCHLAGQFAGFVQVMLPQSKHQQLITACNNISNLHITLTPVALNPAENDCLLSTKNSTGNAALVETQIKVTGNDRQGIVSDITSTLNTFNINIMTLNTTCESAPNWGNSLFIANLSIQCQPDVEPSQLKESIEALADDLIVEFE</sequence>
<dbReference type="Proteomes" id="UP001156601">
    <property type="component" value="Unassembled WGS sequence"/>
</dbReference>
<dbReference type="RefSeq" id="WP_284217384.1">
    <property type="nucleotide sequence ID" value="NZ_BSOT01000005.1"/>
</dbReference>
<accession>A0AA37SZV9</accession>
<dbReference type="Pfam" id="PF13291">
    <property type="entry name" value="ACT_4"/>
    <property type="match status" value="1"/>
</dbReference>
<dbReference type="PANTHER" id="PTHR34875:SF6">
    <property type="entry name" value="UPF0237 PROTEIN MJ1558"/>
    <property type="match status" value="1"/>
</dbReference>
<organism evidence="3 4">
    <name type="scientific">Agaribacter marinus</name>
    <dbReference type="NCBI Taxonomy" id="1431249"/>
    <lineage>
        <taxon>Bacteria</taxon>
        <taxon>Pseudomonadati</taxon>
        <taxon>Pseudomonadota</taxon>
        <taxon>Gammaproteobacteria</taxon>
        <taxon>Alteromonadales</taxon>
        <taxon>Alteromonadaceae</taxon>
        <taxon>Agaribacter</taxon>
    </lineage>
</organism>
<dbReference type="InterPro" id="IPR002912">
    <property type="entry name" value="ACT_dom"/>
</dbReference>
<dbReference type="InterPro" id="IPR050990">
    <property type="entry name" value="UPF0237/GcvR_regulator"/>
</dbReference>
<dbReference type="Gene3D" id="3.30.70.260">
    <property type="match status" value="2"/>
</dbReference>
<dbReference type="CDD" id="cd04869">
    <property type="entry name" value="ACT_GcvR_2"/>
    <property type="match status" value="1"/>
</dbReference>
<dbReference type="SUPFAM" id="SSF55021">
    <property type="entry name" value="ACT-like"/>
    <property type="match status" value="2"/>
</dbReference>
<protein>
    <recommendedName>
        <fullName evidence="1">Glycine cleavage system transcriptional repressor</fullName>
    </recommendedName>
</protein>
<evidence type="ECO:0000313" key="3">
    <source>
        <dbReference type="EMBL" id="GLR71085.1"/>
    </source>
</evidence>
<feature type="domain" description="ACT" evidence="2">
    <location>
        <begin position="102"/>
        <end position="179"/>
    </location>
</feature>
<proteinExistence type="predicted"/>
<dbReference type="GO" id="GO:0006355">
    <property type="term" value="P:regulation of DNA-templated transcription"/>
    <property type="evidence" value="ECO:0007669"/>
    <property type="project" value="UniProtKB-UniRule"/>
</dbReference>
<keyword evidence="1" id="KW-0963">Cytoplasm</keyword>
<dbReference type="PROSITE" id="PS51671">
    <property type="entry name" value="ACT"/>
    <property type="match status" value="1"/>
</dbReference>
<dbReference type="PIRSF" id="PIRSF028103">
    <property type="entry name" value="GcvR"/>
    <property type="match status" value="1"/>
</dbReference>
<keyword evidence="1" id="KW-0804">Transcription</keyword>
<comment type="subcellular location">
    <subcellularLocation>
        <location evidence="1">Cytoplasm</location>
    </subcellularLocation>
</comment>
<dbReference type="AlphaFoldDB" id="A0AA37SZV9"/>
<dbReference type="Pfam" id="PF13740">
    <property type="entry name" value="ACT_6"/>
    <property type="match status" value="1"/>
</dbReference>
<dbReference type="EMBL" id="BSOT01000005">
    <property type="protein sequence ID" value="GLR71085.1"/>
    <property type="molecule type" value="Genomic_DNA"/>
</dbReference>
<reference evidence="3" key="2">
    <citation type="submission" date="2023-01" db="EMBL/GenBank/DDBJ databases">
        <title>Draft genome sequence of Agaribacter marinus strain NBRC 110023.</title>
        <authorList>
            <person name="Sun Q."/>
            <person name="Mori K."/>
        </authorList>
    </citation>
    <scope>NUCLEOTIDE SEQUENCE</scope>
    <source>
        <strain evidence="3">NBRC 110023</strain>
    </source>
</reference>
<evidence type="ECO:0000259" key="2">
    <source>
        <dbReference type="PROSITE" id="PS51671"/>
    </source>
</evidence>
<keyword evidence="4" id="KW-1185">Reference proteome</keyword>
<name>A0AA37SZV9_9ALTE</name>
<dbReference type="GO" id="GO:0005737">
    <property type="term" value="C:cytoplasm"/>
    <property type="evidence" value="ECO:0007669"/>
    <property type="project" value="UniProtKB-SubCell"/>
</dbReference>
<evidence type="ECO:0000256" key="1">
    <source>
        <dbReference type="PIRNR" id="PIRNR028103"/>
    </source>
</evidence>
<dbReference type="PANTHER" id="PTHR34875">
    <property type="entry name" value="UPF0237 PROTEIN MJ1558"/>
    <property type="match status" value="1"/>
</dbReference>
<comment type="caution">
    <text evidence="3">The sequence shown here is derived from an EMBL/GenBank/DDBJ whole genome shotgun (WGS) entry which is preliminary data.</text>
</comment>
<keyword evidence="1" id="KW-0678">Repressor</keyword>
<dbReference type="InterPro" id="IPR016867">
    <property type="entry name" value="GcvR"/>
</dbReference>
<dbReference type="InterPro" id="IPR045865">
    <property type="entry name" value="ACT-like_dom_sf"/>
</dbReference>
<gene>
    <name evidence="3" type="ORF">GCM10007852_19930</name>
</gene>
<evidence type="ECO:0000313" key="4">
    <source>
        <dbReference type="Proteomes" id="UP001156601"/>
    </source>
</evidence>
<reference evidence="3" key="1">
    <citation type="journal article" date="2014" name="Int. J. Syst. Evol. Microbiol.">
        <title>Complete genome sequence of Corynebacterium casei LMG S-19264T (=DSM 44701T), isolated from a smear-ripened cheese.</title>
        <authorList>
            <consortium name="US DOE Joint Genome Institute (JGI-PGF)"/>
            <person name="Walter F."/>
            <person name="Albersmeier A."/>
            <person name="Kalinowski J."/>
            <person name="Ruckert C."/>
        </authorList>
    </citation>
    <scope>NUCLEOTIDE SEQUENCE</scope>
    <source>
        <strain evidence="3">NBRC 110023</strain>
    </source>
</reference>